<dbReference type="STRING" id="301302.ERS852420_00379"/>
<dbReference type="Proteomes" id="UP000049979">
    <property type="component" value="Unassembled WGS sequence"/>
</dbReference>
<reference evidence="1" key="1">
    <citation type="submission" date="2015-05" db="EMBL/GenBank/DDBJ databases">
        <authorList>
            <person name="Wang D.B."/>
            <person name="Wang M."/>
        </authorList>
    </citation>
    <scope>NUCLEOTIDE SEQUENCE [LARGE SCALE GENOMIC DNA]</scope>
    <source>
        <strain evidence="1">M72</strain>
    </source>
</reference>
<sequence>MRDSWVFFHFIENTVFCAPEIIDGNFIDGIL</sequence>
<dbReference type="EMBL" id="CVRR01000006">
    <property type="protein sequence ID" value="CRL34412.1"/>
    <property type="molecule type" value="Genomic_DNA"/>
</dbReference>
<evidence type="ECO:0000313" key="4">
    <source>
        <dbReference type="Proteomes" id="UP000095495"/>
    </source>
</evidence>
<proteinExistence type="predicted"/>
<name>A0A0M6WFH6_9FIRM</name>
<reference evidence="3" key="2">
    <citation type="submission" date="2015-05" db="EMBL/GenBank/DDBJ databases">
        <authorList>
            <consortium name="Pathogen Informatics"/>
        </authorList>
    </citation>
    <scope>NUCLEOTIDE SEQUENCE [LARGE SCALE GENOMIC DNA]</scope>
    <source>
        <strain evidence="2 4">2789STDY5608863</strain>
        <strain evidence="3">M72</strain>
    </source>
</reference>
<dbReference type="EMBL" id="CYXV01000001">
    <property type="protein sequence ID" value="CUM73962.1"/>
    <property type="molecule type" value="Genomic_DNA"/>
</dbReference>
<accession>A0A0M6WFH6</accession>
<keyword evidence="3" id="KW-1185">Reference proteome</keyword>
<organism evidence="1 3">
    <name type="scientific">Roseburia faecis</name>
    <dbReference type="NCBI Taxonomy" id="301302"/>
    <lineage>
        <taxon>Bacteria</taxon>
        <taxon>Bacillati</taxon>
        <taxon>Bacillota</taxon>
        <taxon>Clostridia</taxon>
        <taxon>Lachnospirales</taxon>
        <taxon>Lachnospiraceae</taxon>
        <taxon>Roseburia</taxon>
    </lineage>
</organism>
<dbReference type="AlphaFoldDB" id="A0A0M6WFH6"/>
<gene>
    <name evidence="2" type="ORF">ERS852420_00379</name>
    <name evidence="1" type="ORF">M72_21141</name>
</gene>
<dbReference type="Proteomes" id="UP000095495">
    <property type="component" value="Unassembled WGS sequence"/>
</dbReference>
<evidence type="ECO:0000313" key="1">
    <source>
        <dbReference type="EMBL" id="CRL34412.1"/>
    </source>
</evidence>
<evidence type="ECO:0000313" key="3">
    <source>
        <dbReference type="Proteomes" id="UP000049979"/>
    </source>
</evidence>
<evidence type="ECO:0000313" key="2">
    <source>
        <dbReference type="EMBL" id="CUM73962.1"/>
    </source>
</evidence>
<protein>
    <submittedName>
        <fullName evidence="1">Uncharacterized protein</fullName>
    </submittedName>
</protein>